<feature type="modified residue" description="N6-(pyridoxal phosphate)lysine" evidence="10">
    <location>
        <position position="202"/>
    </location>
</feature>
<dbReference type="NCBIfam" id="TIGR03402">
    <property type="entry name" value="FeS_nifS"/>
    <property type="match status" value="1"/>
</dbReference>
<organism evidence="12 13">
    <name type="scientific">Candidatus Dehalogenimonas loeffleri</name>
    <dbReference type="NCBI Taxonomy" id="3127115"/>
    <lineage>
        <taxon>Bacteria</taxon>
        <taxon>Bacillati</taxon>
        <taxon>Chloroflexota</taxon>
        <taxon>Dehalococcoidia</taxon>
        <taxon>Dehalococcoidales</taxon>
        <taxon>Dehalococcoidaceae</taxon>
        <taxon>Dehalogenimonas</taxon>
    </lineage>
</organism>
<dbReference type="InterPro" id="IPR016454">
    <property type="entry name" value="Cysteine_dSase"/>
</dbReference>
<evidence type="ECO:0000256" key="6">
    <source>
        <dbReference type="ARBA" id="ARBA00022898"/>
    </source>
</evidence>
<dbReference type="InterPro" id="IPR015424">
    <property type="entry name" value="PyrdxlP-dep_Trfase"/>
</dbReference>
<evidence type="ECO:0000256" key="1">
    <source>
        <dbReference type="ARBA" id="ARBA00001933"/>
    </source>
</evidence>
<feature type="binding site" description="via persulfide group" evidence="10">
    <location>
        <position position="325"/>
    </location>
    <ligand>
        <name>[2Fe-2S] cluster</name>
        <dbReference type="ChEBI" id="CHEBI:190135"/>
        <note>ligand shared with IscU</note>
    </ligand>
</feature>
<dbReference type="InterPro" id="IPR015421">
    <property type="entry name" value="PyrdxlP-dep_Trfase_major"/>
</dbReference>
<evidence type="ECO:0000256" key="2">
    <source>
        <dbReference type="ARBA" id="ARBA00006490"/>
    </source>
</evidence>
<feature type="domain" description="Aminotransferase class V" evidence="11">
    <location>
        <begin position="5"/>
        <end position="366"/>
    </location>
</feature>
<comment type="similarity">
    <text evidence="2 10">Belongs to the class-V pyridoxal-phosphate-dependent aminotransferase family. NifS/IscS subfamily.</text>
</comment>
<dbReference type="InterPro" id="IPR010240">
    <property type="entry name" value="Cys_deSase_IscS"/>
</dbReference>
<feature type="binding site" evidence="10">
    <location>
        <begin position="71"/>
        <end position="72"/>
    </location>
    <ligand>
        <name>pyridoxal 5'-phosphate</name>
        <dbReference type="ChEBI" id="CHEBI:597326"/>
    </ligand>
</feature>
<keyword evidence="10" id="KW-0001">2Fe-2S</keyword>
<evidence type="ECO:0000256" key="8">
    <source>
        <dbReference type="ARBA" id="ARBA00023014"/>
    </source>
</evidence>
<keyword evidence="7 10" id="KW-0408">Iron</keyword>
<comment type="subcellular location">
    <subcellularLocation>
        <location evidence="10">Cytoplasm</location>
    </subcellularLocation>
</comment>
<dbReference type="InterPro" id="IPR000192">
    <property type="entry name" value="Aminotrans_V_dom"/>
</dbReference>
<keyword evidence="13" id="KW-1185">Reference proteome</keyword>
<protein>
    <recommendedName>
        <fullName evidence="10">Cysteine desulfurase IscS</fullName>
        <ecNumber evidence="10">2.8.1.7</ecNumber>
    </recommendedName>
</protein>
<dbReference type="InterPro" id="IPR015422">
    <property type="entry name" value="PyrdxlP-dep_Trfase_small"/>
</dbReference>
<name>A0ABZ2J1W8_9CHLR</name>
<dbReference type="EC" id="2.8.1.7" evidence="10"/>
<dbReference type="SUPFAM" id="SSF53383">
    <property type="entry name" value="PLP-dependent transferases"/>
    <property type="match status" value="1"/>
</dbReference>
<evidence type="ECO:0000256" key="9">
    <source>
        <dbReference type="ARBA" id="ARBA00050776"/>
    </source>
</evidence>
<feature type="binding site" evidence="10">
    <location>
        <position position="179"/>
    </location>
    <ligand>
        <name>pyridoxal 5'-phosphate</name>
        <dbReference type="ChEBI" id="CHEBI:597326"/>
    </ligand>
</feature>
<dbReference type="Gene3D" id="3.40.640.10">
    <property type="entry name" value="Type I PLP-dependent aspartate aminotransferase-like (Major domain)"/>
    <property type="match status" value="1"/>
</dbReference>
<keyword evidence="8 10" id="KW-0411">Iron-sulfur</keyword>
<evidence type="ECO:0000256" key="7">
    <source>
        <dbReference type="ARBA" id="ARBA00023004"/>
    </source>
</evidence>
<dbReference type="HAMAP" id="MF_00331">
    <property type="entry name" value="Cys_desulf_IscS"/>
    <property type="match status" value="1"/>
</dbReference>
<reference evidence="12 13" key="1">
    <citation type="submission" date="2024-03" db="EMBL/GenBank/DDBJ databases">
        <title>A Dehalogenimonas Isolated from Estuarine Sediments Dihaloeliminates Chlorinated Alkanes.</title>
        <authorList>
            <person name="Yang Y."/>
            <person name="Wang H."/>
        </authorList>
    </citation>
    <scope>NUCLEOTIDE SEQUENCE [LARGE SCALE GENOMIC DNA]</scope>
    <source>
        <strain evidence="12 13">W</strain>
    </source>
</reference>
<keyword evidence="4 10" id="KW-0808">Transferase</keyword>
<proteinExistence type="inferred from homology"/>
<gene>
    <name evidence="12" type="primary">nifS</name>
    <name evidence="10" type="synonym">iscS</name>
    <name evidence="12" type="ORF">V8247_06515</name>
</gene>
<keyword evidence="3 10" id="KW-0963">Cytoplasm</keyword>
<evidence type="ECO:0000256" key="4">
    <source>
        <dbReference type="ARBA" id="ARBA00022679"/>
    </source>
</evidence>
<feature type="active site" description="Cysteine persulfide intermediate" evidence="10">
    <location>
        <position position="325"/>
    </location>
</feature>
<keyword evidence="6 10" id="KW-0663">Pyridoxal phosphate</keyword>
<evidence type="ECO:0000313" key="13">
    <source>
        <dbReference type="Proteomes" id="UP001375370"/>
    </source>
</evidence>
<dbReference type="Pfam" id="PF00266">
    <property type="entry name" value="Aminotran_5"/>
    <property type="match status" value="1"/>
</dbReference>
<dbReference type="PANTHER" id="PTHR11601">
    <property type="entry name" value="CYSTEINE DESULFURYLASE FAMILY MEMBER"/>
    <property type="match status" value="1"/>
</dbReference>
<evidence type="ECO:0000313" key="12">
    <source>
        <dbReference type="EMBL" id="WWX24909.1"/>
    </source>
</evidence>
<keyword evidence="5 10" id="KW-0479">Metal-binding</keyword>
<feature type="binding site" evidence="10">
    <location>
        <position position="237"/>
    </location>
    <ligand>
        <name>pyridoxal 5'-phosphate</name>
        <dbReference type="ChEBI" id="CHEBI:597326"/>
    </ligand>
</feature>
<comment type="catalytic activity">
    <reaction evidence="9 10">
        <text>(sulfur carrier)-H + L-cysteine = (sulfur carrier)-SH + L-alanine</text>
        <dbReference type="Rhea" id="RHEA:43892"/>
        <dbReference type="Rhea" id="RHEA-COMP:14737"/>
        <dbReference type="Rhea" id="RHEA-COMP:14739"/>
        <dbReference type="ChEBI" id="CHEBI:29917"/>
        <dbReference type="ChEBI" id="CHEBI:35235"/>
        <dbReference type="ChEBI" id="CHEBI:57972"/>
        <dbReference type="ChEBI" id="CHEBI:64428"/>
        <dbReference type="EC" id="2.8.1.7"/>
    </reaction>
</comment>
<comment type="cofactor">
    <cofactor evidence="1 10">
        <name>pyridoxal 5'-phosphate</name>
        <dbReference type="ChEBI" id="CHEBI:597326"/>
    </cofactor>
</comment>
<comment type="subunit">
    <text evidence="10">Homodimer. Forms a heterotetramer with IscU, interacts with other sulfur acceptors.</text>
</comment>
<comment type="function">
    <text evidence="10">Master enzyme that delivers sulfur to a number of partners involved in Fe-S cluster assembly, tRNA modification or cofactor biosynthesis. Catalyzes the removal of elemental sulfur atoms from cysteine to produce alanine. Functions as a sulfur delivery protein for Fe-S cluster synthesis onto IscU, an Fe-S scaffold assembly protein, as well as other S acceptor proteins.</text>
</comment>
<feature type="binding site" evidence="10">
    <location>
        <begin position="199"/>
        <end position="201"/>
    </location>
    <ligand>
        <name>pyridoxal 5'-phosphate</name>
        <dbReference type="ChEBI" id="CHEBI:597326"/>
    </ligand>
</feature>
<evidence type="ECO:0000259" key="11">
    <source>
        <dbReference type="Pfam" id="PF00266"/>
    </source>
</evidence>
<accession>A0ABZ2J1W8</accession>
<feature type="binding site" evidence="10">
    <location>
        <position position="151"/>
    </location>
    <ligand>
        <name>pyridoxal 5'-phosphate</name>
        <dbReference type="ChEBI" id="CHEBI:597326"/>
    </ligand>
</feature>
<sequence>MKQAYLDNSATTPVDSRVAEAMQPFLKESFGNPSSVHSTGQTVRVAVEHARSQVAALIGARDDEIFFTSGGTEADNWAIKGAAWARSDKGNHIITSSIEHHAVIESCEYLAKHGFEVTFLPVDRYGKVAPGDVEKAITPKTILISIMHANNEIGTIQPVAEIGRIARQHGILFHVDAVQTTGHLPVNVGDLNADLLSMSGHKLYGPKGIGALYIKKGVRIDSLLSGGSQERHKRPGTENVPGIVGFGKAAEIAMAEMNDETEKITALRDRLAAELLERIPDATLNGHPSERLPNNVNISFQYVEGESLVLHLDFEAISASTGSACSSSSLEPSHVLLACGRLAEEAHGSIRFSLGKFNDDEDIDRVIETLPGIVKKLRAMSPLAPGAVK</sequence>
<evidence type="ECO:0000256" key="3">
    <source>
        <dbReference type="ARBA" id="ARBA00022490"/>
    </source>
</evidence>
<evidence type="ECO:0000256" key="5">
    <source>
        <dbReference type="ARBA" id="ARBA00022723"/>
    </source>
</evidence>
<dbReference type="EMBL" id="CP146612">
    <property type="protein sequence ID" value="WWX24909.1"/>
    <property type="molecule type" value="Genomic_DNA"/>
</dbReference>
<dbReference type="PIRSF" id="PIRSF005572">
    <property type="entry name" value="NifS"/>
    <property type="match status" value="1"/>
</dbReference>
<dbReference type="RefSeq" id="WP_338737036.1">
    <property type="nucleotide sequence ID" value="NZ_CP146612.1"/>
</dbReference>
<dbReference type="Gene3D" id="3.90.1150.10">
    <property type="entry name" value="Aspartate Aminotransferase, domain 1"/>
    <property type="match status" value="1"/>
</dbReference>
<dbReference type="NCBIfam" id="NF002806">
    <property type="entry name" value="PRK02948.1"/>
    <property type="match status" value="1"/>
</dbReference>
<evidence type="ECO:0000256" key="10">
    <source>
        <dbReference type="HAMAP-Rule" id="MF_00331"/>
    </source>
</evidence>
<comment type="pathway">
    <text evidence="10">Cofactor biosynthesis; iron-sulfur cluster biosynthesis.</text>
</comment>
<dbReference type="PANTHER" id="PTHR11601:SF34">
    <property type="entry name" value="CYSTEINE DESULFURASE"/>
    <property type="match status" value="1"/>
</dbReference>
<dbReference type="InterPro" id="IPR017772">
    <property type="entry name" value="Cys_deSase_NifS_bac/arc"/>
</dbReference>
<dbReference type="GO" id="GO:0031071">
    <property type="term" value="F:cysteine desulfurase activity"/>
    <property type="evidence" value="ECO:0007669"/>
    <property type="project" value="UniProtKB-EC"/>
</dbReference>
<dbReference type="Proteomes" id="UP001375370">
    <property type="component" value="Chromosome"/>
</dbReference>